<keyword evidence="1" id="KW-0472">Membrane</keyword>
<evidence type="ECO:0000313" key="2">
    <source>
        <dbReference type="EMBL" id="ARF09331.1"/>
    </source>
</evidence>
<name>A0A1V0SCB7_9VIRU</name>
<feature type="transmembrane region" description="Helical" evidence="1">
    <location>
        <begin position="33"/>
        <end position="50"/>
    </location>
</feature>
<reference evidence="2" key="1">
    <citation type="journal article" date="2017" name="Science">
        <title>Giant viruses with an expanded complement of translation system components.</title>
        <authorList>
            <person name="Schulz F."/>
            <person name="Yutin N."/>
            <person name="Ivanova N.N."/>
            <person name="Ortega D.R."/>
            <person name="Lee T.K."/>
            <person name="Vierheilig J."/>
            <person name="Daims H."/>
            <person name="Horn M."/>
            <person name="Wagner M."/>
            <person name="Jensen G.J."/>
            <person name="Kyrpides N.C."/>
            <person name="Koonin E.V."/>
            <person name="Woyke T."/>
        </authorList>
    </citation>
    <scope>NUCLEOTIDE SEQUENCE</scope>
    <source>
        <strain evidence="2">CTV1</strain>
    </source>
</reference>
<proteinExistence type="predicted"/>
<protein>
    <submittedName>
        <fullName evidence="2">Uncharacterized protein</fullName>
    </submittedName>
</protein>
<accession>A0A1V0SCB7</accession>
<evidence type="ECO:0000256" key="1">
    <source>
        <dbReference type="SAM" id="Phobius"/>
    </source>
</evidence>
<sequence length="52" mass="6412">MRKCDNSDNENTKEEDYYITPYKKGEITRFIKFIYLLYFINLFNNNIYGFPN</sequence>
<organism evidence="2">
    <name type="scientific">Catovirus CTV1</name>
    <dbReference type="NCBI Taxonomy" id="1977631"/>
    <lineage>
        <taxon>Viruses</taxon>
        <taxon>Varidnaviria</taxon>
        <taxon>Bamfordvirae</taxon>
        <taxon>Nucleocytoviricota</taxon>
        <taxon>Megaviricetes</taxon>
        <taxon>Imitervirales</taxon>
        <taxon>Mimiviridae</taxon>
        <taxon>Klosneuvirinae</taxon>
        <taxon>Catovirus</taxon>
    </lineage>
</organism>
<keyword evidence="1" id="KW-1133">Transmembrane helix</keyword>
<keyword evidence="1" id="KW-0812">Transmembrane</keyword>
<gene>
    <name evidence="2" type="ORF">Catovirus_2_280</name>
</gene>
<dbReference type="EMBL" id="KY684084">
    <property type="protein sequence ID" value="ARF09331.1"/>
    <property type="molecule type" value="Genomic_DNA"/>
</dbReference>